<keyword evidence="1" id="KW-0472">Membrane</keyword>
<feature type="transmembrane region" description="Helical" evidence="1">
    <location>
        <begin position="15"/>
        <end position="34"/>
    </location>
</feature>
<keyword evidence="1" id="KW-1133">Transmembrane helix</keyword>
<keyword evidence="3" id="KW-1185">Reference proteome</keyword>
<reference evidence="2 3" key="1">
    <citation type="submission" date="2020-07" db="EMBL/GenBank/DDBJ databases">
        <title>Sequencing the genomes of 1000 actinobacteria strains.</title>
        <authorList>
            <person name="Klenk H.-P."/>
        </authorList>
    </citation>
    <scope>NUCLEOTIDE SEQUENCE [LARGE SCALE GENOMIC DNA]</scope>
    <source>
        <strain evidence="2 3">DSM 100723</strain>
    </source>
</reference>
<accession>A0A7W3IRV9</accession>
<comment type="caution">
    <text evidence="2">The sequence shown here is derived from an EMBL/GenBank/DDBJ whole genome shotgun (WGS) entry which is preliminary data.</text>
</comment>
<protein>
    <submittedName>
        <fullName evidence="2">Uncharacterized protein</fullName>
    </submittedName>
</protein>
<dbReference type="AlphaFoldDB" id="A0A7W3IRV9"/>
<dbReference type="RefSeq" id="WP_182559638.1">
    <property type="nucleotide sequence ID" value="NZ_JACGWT010000002.1"/>
</dbReference>
<gene>
    <name evidence="2" type="ORF">FHX74_001728</name>
</gene>
<evidence type="ECO:0000313" key="3">
    <source>
        <dbReference type="Proteomes" id="UP000523079"/>
    </source>
</evidence>
<name>A0A7W3IRV9_9ACTN</name>
<evidence type="ECO:0000256" key="1">
    <source>
        <dbReference type="SAM" id="Phobius"/>
    </source>
</evidence>
<feature type="transmembrane region" description="Helical" evidence="1">
    <location>
        <begin position="77"/>
        <end position="100"/>
    </location>
</feature>
<keyword evidence="1" id="KW-0812">Transmembrane</keyword>
<organism evidence="2 3">
    <name type="scientific">Microlunatus kandeliicorticis</name>
    <dbReference type="NCBI Taxonomy" id="1759536"/>
    <lineage>
        <taxon>Bacteria</taxon>
        <taxon>Bacillati</taxon>
        <taxon>Actinomycetota</taxon>
        <taxon>Actinomycetes</taxon>
        <taxon>Propionibacteriales</taxon>
        <taxon>Propionibacteriaceae</taxon>
        <taxon>Microlunatus</taxon>
    </lineage>
</organism>
<dbReference type="EMBL" id="JACGWT010000002">
    <property type="protein sequence ID" value="MBA8794123.1"/>
    <property type="molecule type" value="Genomic_DNA"/>
</dbReference>
<proteinExistence type="predicted"/>
<dbReference type="Proteomes" id="UP000523079">
    <property type="component" value="Unassembled WGS sequence"/>
</dbReference>
<sequence length="103" mass="11372">MTTSTPIAPEDSFGLWYRFSAPLVISLLSVIGPAQLEDHQDPRRQAEADYIRRANLHRARQGKGPLRKNPFHFGRSIDPLVVALVAGPLALVVLLAWAVASKF</sequence>
<evidence type="ECO:0000313" key="2">
    <source>
        <dbReference type="EMBL" id="MBA8794123.1"/>
    </source>
</evidence>